<dbReference type="EMBL" id="UZAH01027944">
    <property type="protein sequence ID" value="VDO96395.1"/>
    <property type="molecule type" value="Genomic_DNA"/>
</dbReference>
<organism evidence="2 3">
    <name type="scientific">Heligmosomoides polygyrus</name>
    <name type="common">Parasitic roundworm</name>
    <dbReference type="NCBI Taxonomy" id="6339"/>
    <lineage>
        <taxon>Eukaryota</taxon>
        <taxon>Metazoa</taxon>
        <taxon>Ecdysozoa</taxon>
        <taxon>Nematoda</taxon>
        <taxon>Chromadorea</taxon>
        <taxon>Rhabditida</taxon>
        <taxon>Rhabditina</taxon>
        <taxon>Rhabditomorpha</taxon>
        <taxon>Strongyloidea</taxon>
        <taxon>Heligmosomidae</taxon>
        <taxon>Heligmosomoides</taxon>
    </lineage>
</organism>
<dbReference type="WBParaSite" id="HPBE_0001349201-mRNA-1">
    <property type="protein sequence ID" value="HPBE_0001349201-mRNA-1"/>
    <property type="gene ID" value="HPBE_0001349201"/>
</dbReference>
<evidence type="ECO:0000313" key="2">
    <source>
        <dbReference type="Proteomes" id="UP000050761"/>
    </source>
</evidence>
<evidence type="ECO:0000313" key="3">
    <source>
        <dbReference type="WBParaSite" id="HPBE_0001349201-mRNA-1"/>
    </source>
</evidence>
<reference evidence="1 2" key="1">
    <citation type="submission" date="2018-11" db="EMBL/GenBank/DDBJ databases">
        <authorList>
            <consortium name="Pathogen Informatics"/>
        </authorList>
    </citation>
    <scope>NUCLEOTIDE SEQUENCE [LARGE SCALE GENOMIC DNA]</scope>
</reference>
<dbReference type="AlphaFoldDB" id="A0A183FY10"/>
<gene>
    <name evidence="1" type="ORF">HPBE_LOCUS13497</name>
</gene>
<evidence type="ECO:0000313" key="1">
    <source>
        <dbReference type="EMBL" id="VDO96395.1"/>
    </source>
</evidence>
<dbReference type="Proteomes" id="UP000050761">
    <property type="component" value="Unassembled WGS sequence"/>
</dbReference>
<name>A0A183FY10_HELPZ</name>
<protein>
    <submittedName>
        <fullName evidence="1 3">Uncharacterized protein</fullName>
    </submittedName>
</protein>
<accession>A0A183FY10</accession>
<reference evidence="3" key="2">
    <citation type="submission" date="2019-09" db="UniProtKB">
        <authorList>
            <consortium name="WormBaseParasite"/>
        </authorList>
    </citation>
    <scope>IDENTIFICATION</scope>
</reference>
<keyword evidence="2" id="KW-1185">Reference proteome</keyword>
<sequence>MSAYPAIQQLKPNRTYVTFDQTDGVRRTSLPGKQKMRLLEMKLSNDQQCSNGSNGSVRATLKLKASDSSDDRLALIVEL</sequence>
<accession>A0A3P8DKJ0</accession>
<proteinExistence type="predicted"/>